<dbReference type="AlphaFoldDB" id="A0A7J9FJL8"/>
<evidence type="ECO:0000313" key="1">
    <source>
        <dbReference type="EMBL" id="MBA0785510.1"/>
    </source>
</evidence>
<reference evidence="1 2" key="1">
    <citation type="journal article" date="2019" name="Genome Biol. Evol.">
        <title>Insights into the evolution of the New World diploid cottons (Gossypium, subgenus Houzingenia) based on genome sequencing.</title>
        <authorList>
            <person name="Grover C.E."/>
            <person name="Arick M.A. 2nd"/>
            <person name="Thrash A."/>
            <person name="Conover J.L."/>
            <person name="Sanders W.S."/>
            <person name="Peterson D.G."/>
            <person name="Frelichowski J.E."/>
            <person name="Scheffler J.A."/>
            <person name="Scheffler B.E."/>
            <person name="Wendel J.F."/>
        </authorList>
    </citation>
    <scope>NUCLEOTIDE SEQUENCE [LARGE SCALE GENOMIC DNA]</scope>
    <source>
        <strain evidence="1">8</strain>
        <tissue evidence="1">Leaf</tissue>
    </source>
</reference>
<proteinExistence type="predicted"/>
<dbReference type="Proteomes" id="UP000593568">
    <property type="component" value="Unassembled WGS sequence"/>
</dbReference>
<keyword evidence="2" id="KW-1185">Reference proteome</keyword>
<evidence type="ECO:0000313" key="2">
    <source>
        <dbReference type="Proteomes" id="UP000593568"/>
    </source>
</evidence>
<dbReference type="EMBL" id="JABEZW010219054">
    <property type="protein sequence ID" value="MBA0785510.1"/>
    <property type="molecule type" value="Genomic_DNA"/>
</dbReference>
<accession>A0A7J9FJL8</accession>
<sequence>MVVAKGVGVVHSDVGSANLLWILDA</sequence>
<comment type="caution">
    <text evidence="1">The sequence shown here is derived from an EMBL/GenBank/DDBJ whole genome shotgun (WGS) entry which is preliminary data.</text>
</comment>
<gene>
    <name evidence="1" type="ORF">Gotri_027757</name>
</gene>
<organism evidence="1 2">
    <name type="scientific">Gossypium trilobum</name>
    <dbReference type="NCBI Taxonomy" id="34281"/>
    <lineage>
        <taxon>Eukaryota</taxon>
        <taxon>Viridiplantae</taxon>
        <taxon>Streptophyta</taxon>
        <taxon>Embryophyta</taxon>
        <taxon>Tracheophyta</taxon>
        <taxon>Spermatophyta</taxon>
        <taxon>Magnoliopsida</taxon>
        <taxon>eudicotyledons</taxon>
        <taxon>Gunneridae</taxon>
        <taxon>Pentapetalae</taxon>
        <taxon>rosids</taxon>
        <taxon>malvids</taxon>
        <taxon>Malvales</taxon>
        <taxon>Malvaceae</taxon>
        <taxon>Malvoideae</taxon>
        <taxon>Gossypium</taxon>
    </lineage>
</organism>
<name>A0A7J9FJL8_9ROSI</name>
<protein>
    <submittedName>
        <fullName evidence="1">Uncharacterized protein</fullName>
    </submittedName>
</protein>